<feature type="transmembrane region" description="Helical" evidence="1">
    <location>
        <begin position="111"/>
        <end position="131"/>
    </location>
</feature>
<feature type="transmembrane region" description="Helical" evidence="1">
    <location>
        <begin position="137"/>
        <end position="158"/>
    </location>
</feature>
<evidence type="ECO:0000256" key="1">
    <source>
        <dbReference type="SAM" id="Phobius"/>
    </source>
</evidence>
<dbReference type="PANTHER" id="PTHR32251:SF17">
    <property type="entry name" value="STEROID 5-ALPHA REDUCTASE C-TERMINAL DOMAIN-CONTAINING PROTEIN"/>
    <property type="match status" value="1"/>
</dbReference>
<name>A0ABT1AL55_9RALS</name>
<keyword evidence="1" id="KW-0812">Transmembrane</keyword>
<accession>A0ABT1AL55</accession>
<dbReference type="EMBL" id="JAMXHT010000005">
    <property type="protein sequence ID" value="MCO5399157.1"/>
    <property type="molecule type" value="Genomic_DNA"/>
</dbReference>
<dbReference type="Proteomes" id="UP001162811">
    <property type="component" value="Unassembled WGS sequence"/>
</dbReference>
<reference evidence="2" key="2">
    <citation type="journal article" date="2023" name="Front. Microbiol.">
        <title>Ralstonia chuxiongensis sp. nov., Ralstonia mojiangensis sp. nov., and Ralstonia soli sp. nov., isolated from tobacco fields, are three novel species in the family Burkholderiaceae.</title>
        <authorList>
            <person name="Lu C.H."/>
            <person name="Zhang Y.Y."/>
            <person name="Jiang N."/>
            <person name="Chen W."/>
            <person name="Shao X."/>
            <person name="Zhao Z.M."/>
            <person name="Lu W.L."/>
            <person name="Hu X."/>
            <person name="Xi Y.X."/>
            <person name="Zou S.Y."/>
            <person name="Wei Q.J."/>
            <person name="Lin Z.L."/>
            <person name="Gong L."/>
            <person name="Gai X.T."/>
            <person name="Zhang L.Q."/>
            <person name="Li J.Y."/>
            <person name="Jin Y."/>
            <person name="Xia Z.Y."/>
        </authorList>
    </citation>
    <scope>NUCLEOTIDE SEQUENCE</scope>
    <source>
        <strain evidence="2">21MJYT02-11</strain>
    </source>
</reference>
<dbReference type="PROSITE" id="PS50244">
    <property type="entry name" value="S5A_REDUCTASE"/>
    <property type="match status" value="1"/>
</dbReference>
<keyword evidence="1" id="KW-1133">Transmembrane helix</keyword>
<organism evidence="2 3">
    <name type="scientific">Ralstonia soli</name>
    <dbReference type="NCBI Taxonomy" id="2953896"/>
    <lineage>
        <taxon>Bacteria</taxon>
        <taxon>Pseudomonadati</taxon>
        <taxon>Pseudomonadota</taxon>
        <taxon>Betaproteobacteria</taxon>
        <taxon>Burkholderiales</taxon>
        <taxon>Burkholderiaceae</taxon>
        <taxon>Ralstonia</taxon>
    </lineage>
</organism>
<dbReference type="Pfam" id="PF06966">
    <property type="entry name" value="DUF1295"/>
    <property type="match status" value="1"/>
</dbReference>
<feature type="transmembrane region" description="Helical" evidence="1">
    <location>
        <begin position="189"/>
        <end position="210"/>
    </location>
</feature>
<reference evidence="2" key="1">
    <citation type="submission" date="2022-06" db="EMBL/GenBank/DDBJ databases">
        <authorList>
            <person name="Lu C.-H."/>
        </authorList>
    </citation>
    <scope>NUCLEOTIDE SEQUENCE</scope>
    <source>
        <strain evidence="2">21MJYT02-11</strain>
    </source>
</reference>
<dbReference type="Gene3D" id="1.20.120.1630">
    <property type="match status" value="1"/>
</dbReference>
<feature type="transmembrane region" description="Helical" evidence="1">
    <location>
        <begin position="35"/>
        <end position="54"/>
    </location>
</feature>
<sequence>MTMSVWTVALVALLVLVAVFSAVWAWQLTHENAGMVDPVWAFSLGLVALIYAWLGNGSAYARVLVGVGGAVWGCRLGWHLWRRNAGKPEDARYRKLRQEWGAAASRNMFGFFQLQAAVSMLLSIAFAVPSYRPDAPSILAMAAAVALWLVSVGGEALADRQLRRFAAEPANHGKTCRTGLWRYSRHPNYFFECLHWLAYVPLAVGAPWAWLTLLPPVVMAWLLVKVSGIPMLEDHMRATRSDYAEYARTTSILIPWPPRH</sequence>
<gene>
    <name evidence="2" type="ORF">NG900_13245</name>
</gene>
<dbReference type="InterPro" id="IPR010721">
    <property type="entry name" value="UstE-like"/>
</dbReference>
<dbReference type="PANTHER" id="PTHR32251">
    <property type="entry name" value="3-OXO-5-ALPHA-STEROID 4-DEHYDROGENASE"/>
    <property type="match status" value="1"/>
</dbReference>
<protein>
    <submittedName>
        <fullName evidence="2">DUF1295 domain-containing protein</fullName>
    </submittedName>
</protein>
<keyword evidence="3" id="KW-1185">Reference proteome</keyword>
<comment type="caution">
    <text evidence="2">The sequence shown here is derived from an EMBL/GenBank/DDBJ whole genome shotgun (WGS) entry which is preliminary data.</text>
</comment>
<proteinExistence type="predicted"/>
<evidence type="ECO:0000313" key="2">
    <source>
        <dbReference type="EMBL" id="MCO5399157.1"/>
    </source>
</evidence>
<keyword evidence="1" id="KW-0472">Membrane</keyword>
<evidence type="ECO:0000313" key="3">
    <source>
        <dbReference type="Proteomes" id="UP001162811"/>
    </source>
</evidence>